<feature type="region of interest" description="Disordered" evidence="1">
    <location>
        <begin position="300"/>
        <end position="338"/>
    </location>
</feature>
<protein>
    <submittedName>
        <fullName evidence="2">Uncharacterized protein</fullName>
    </submittedName>
</protein>
<dbReference type="EMBL" id="JASCZI010065061">
    <property type="protein sequence ID" value="MED6141856.1"/>
    <property type="molecule type" value="Genomic_DNA"/>
</dbReference>
<name>A0ABU6SZH5_9FABA</name>
<feature type="compositionally biased region" description="Low complexity" evidence="1">
    <location>
        <begin position="321"/>
        <end position="331"/>
    </location>
</feature>
<evidence type="ECO:0000313" key="3">
    <source>
        <dbReference type="Proteomes" id="UP001341840"/>
    </source>
</evidence>
<reference evidence="2 3" key="1">
    <citation type="journal article" date="2023" name="Plants (Basel)">
        <title>Bridging the Gap: Combining Genomics and Transcriptomics Approaches to Understand Stylosanthes scabra, an Orphan Legume from the Brazilian Caatinga.</title>
        <authorList>
            <person name="Ferreira-Neto J.R.C."/>
            <person name="da Silva M.D."/>
            <person name="Binneck E."/>
            <person name="de Melo N.F."/>
            <person name="da Silva R.H."/>
            <person name="de Melo A.L.T.M."/>
            <person name="Pandolfi V."/>
            <person name="Bustamante F.O."/>
            <person name="Brasileiro-Vidal A.C."/>
            <person name="Benko-Iseppon A.M."/>
        </authorList>
    </citation>
    <scope>NUCLEOTIDE SEQUENCE [LARGE SCALE GENOMIC DNA]</scope>
    <source>
        <tissue evidence="2">Leaves</tissue>
    </source>
</reference>
<feature type="non-terminal residue" evidence="2">
    <location>
        <position position="1"/>
    </location>
</feature>
<feature type="compositionally biased region" description="Low complexity" evidence="1">
    <location>
        <begin position="224"/>
        <end position="239"/>
    </location>
</feature>
<proteinExistence type="predicted"/>
<keyword evidence="3" id="KW-1185">Reference proteome</keyword>
<accession>A0ABU6SZH5</accession>
<dbReference type="Proteomes" id="UP001341840">
    <property type="component" value="Unassembled WGS sequence"/>
</dbReference>
<feature type="region of interest" description="Disordered" evidence="1">
    <location>
        <begin position="193"/>
        <end position="283"/>
    </location>
</feature>
<evidence type="ECO:0000313" key="2">
    <source>
        <dbReference type="EMBL" id="MED6141856.1"/>
    </source>
</evidence>
<feature type="region of interest" description="Disordered" evidence="1">
    <location>
        <begin position="1"/>
        <end position="31"/>
    </location>
</feature>
<organism evidence="2 3">
    <name type="scientific">Stylosanthes scabra</name>
    <dbReference type="NCBI Taxonomy" id="79078"/>
    <lineage>
        <taxon>Eukaryota</taxon>
        <taxon>Viridiplantae</taxon>
        <taxon>Streptophyta</taxon>
        <taxon>Embryophyta</taxon>
        <taxon>Tracheophyta</taxon>
        <taxon>Spermatophyta</taxon>
        <taxon>Magnoliopsida</taxon>
        <taxon>eudicotyledons</taxon>
        <taxon>Gunneridae</taxon>
        <taxon>Pentapetalae</taxon>
        <taxon>rosids</taxon>
        <taxon>fabids</taxon>
        <taxon>Fabales</taxon>
        <taxon>Fabaceae</taxon>
        <taxon>Papilionoideae</taxon>
        <taxon>50 kb inversion clade</taxon>
        <taxon>dalbergioids sensu lato</taxon>
        <taxon>Dalbergieae</taxon>
        <taxon>Pterocarpus clade</taxon>
        <taxon>Stylosanthes</taxon>
    </lineage>
</organism>
<feature type="compositionally biased region" description="Polar residues" evidence="1">
    <location>
        <begin position="274"/>
        <end position="283"/>
    </location>
</feature>
<feature type="compositionally biased region" description="Basic and acidic residues" evidence="1">
    <location>
        <begin position="257"/>
        <end position="269"/>
    </location>
</feature>
<comment type="caution">
    <text evidence="2">The sequence shown here is derived from an EMBL/GenBank/DDBJ whole genome shotgun (WGS) entry which is preliminary data.</text>
</comment>
<sequence>VDRKLLMSGRGPGNRRVPPASPTSDREQPEQVNEFTDIVAAIRESTTAMDRDRLHKGNRYDSTAGNRVTTLTNFMKLRPGCPVLVERRSEALDRDSDAITWDEFREEFYKKYFPQSARNSKDMELLQFKKGGCLWLSMSESLRIPADSLRCVKLQVSSLGIRNFAELVEKCQHVDDCCKRMETSRNVRTNLPPRYFDRNLAPQGRNFKGNNQPFHNFSHGGGSQNRLNNGGNGNQRQNNAPRFSPRSTRASMSEMWEVPRKKNEERKLAEQGTKFGSNSAQSPTTWHWIEFESNLHSQTNDLASENDSTHSSDPDFDLDLSSDSGTSTMGDVLRLTLK</sequence>
<evidence type="ECO:0000256" key="1">
    <source>
        <dbReference type="SAM" id="MobiDB-lite"/>
    </source>
</evidence>
<gene>
    <name evidence="2" type="ORF">PIB30_107602</name>
</gene>